<proteinExistence type="predicted"/>
<name>A0A1M6VGK5_9FIRM</name>
<reference evidence="1 2" key="1">
    <citation type="submission" date="2016-11" db="EMBL/GenBank/DDBJ databases">
        <authorList>
            <person name="Jaros S."/>
            <person name="Januszkiewicz K."/>
            <person name="Wedrychowicz H."/>
        </authorList>
    </citation>
    <scope>NUCLEOTIDE SEQUENCE [LARGE SCALE GENOMIC DNA]</scope>
    <source>
        <strain evidence="1 2">DSM 15480</strain>
    </source>
</reference>
<gene>
    <name evidence="1" type="ORF">SAMN02745243_03759</name>
</gene>
<evidence type="ECO:0008006" key="3">
    <source>
        <dbReference type="Google" id="ProtNLM"/>
    </source>
</evidence>
<accession>A0A1M6VGK5</accession>
<dbReference type="InterPro" id="IPR025354">
    <property type="entry name" value="DUF4258"/>
</dbReference>
<sequence>MKGADRVELSIEDLRKICTPENIELTMHAAKRLEQRGILLKDVIACILNGEIIEQYPSDYPHPSVLILGMSMGKKYLHTVIGSDLSTLWIVTAYFPDLSKWESDFKTRKE</sequence>
<protein>
    <recommendedName>
        <fullName evidence="3">DUF4258 domain-containing protein</fullName>
    </recommendedName>
</protein>
<dbReference type="Pfam" id="PF14076">
    <property type="entry name" value="DUF4258"/>
    <property type="match status" value="1"/>
</dbReference>
<evidence type="ECO:0000313" key="2">
    <source>
        <dbReference type="Proteomes" id="UP000184301"/>
    </source>
</evidence>
<dbReference type="EMBL" id="FQZY01000089">
    <property type="protein sequence ID" value="SHK80406.1"/>
    <property type="molecule type" value="Genomic_DNA"/>
</dbReference>
<organism evidence="1 2">
    <name type="scientific">Hespellia stercorisuis DSM 15480</name>
    <dbReference type="NCBI Taxonomy" id="1121950"/>
    <lineage>
        <taxon>Bacteria</taxon>
        <taxon>Bacillati</taxon>
        <taxon>Bacillota</taxon>
        <taxon>Clostridia</taxon>
        <taxon>Lachnospirales</taxon>
        <taxon>Lachnospiraceae</taxon>
        <taxon>Hespellia</taxon>
    </lineage>
</organism>
<evidence type="ECO:0000313" key="1">
    <source>
        <dbReference type="EMBL" id="SHK80406.1"/>
    </source>
</evidence>
<keyword evidence="2" id="KW-1185">Reference proteome</keyword>
<dbReference type="AlphaFoldDB" id="A0A1M6VGK5"/>
<dbReference type="STRING" id="1121950.SAMN02745243_03759"/>
<dbReference type="Proteomes" id="UP000184301">
    <property type="component" value="Unassembled WGS sequence"/>
</dbReference>